<evidence type="ECO:0000259" key="2">
    <source>
        <dbReference type="Pfam" id="PF08588"/>
    </source>
</evidence>
<dbReference type="OrthoDB" id="2119945at2759"/>
<reference evidence="4" key="1">
    <citation type="submission" date="2015-02" db="EMBL/GenBank/DDBJ databases">
        <authorList>
            <person name="Gon?alves P."/>
        </authorList>
    </citation>
    <scope>NUCLEOTIDE SEQUENCE [LARGE SCALE GENOMIC DNA]</scope>
</reference>
<feature type="domain" description="Domain of unknown function at the cortex 1" evidence="2">
    <location>
        <begin position="3"/>
        <end position="135"/>
    </location>
</feature>
<evidence type="ECO:0000313" key="3">
    <source>
        <dbReference type="EMBL" id="CEQ41702.1"/>
    </source>
</evidence>
<dbReference type="Proteomes" id="UP000243876">
    <property type="component" value="Unassembled WGS sequence"/>
</dbReference>
<feature type="compositionally biased region" description="Low complexity" evidence="1">
    <location>
        <begin position="253"/>
        <end position="269"/>
    </location>
</feature>
<feature type="compositionally biased region" description="Low complexity" evidence="1">
    <location>
        <begin position="305"/>
        <end position="318"/>
    </location>
</feature>
<protein>
    <submittedName>
        <fullName evidence="3">SPOSA6832_03450-mRNA-1:cds</fullName>
    </submittedName>
</protein>
<name>A0A0D6ENT3_SPOSA</name>
<feature type="compositionally biased region" description="Polar residues" evidence="1">
    <location>
        <begin position="270"/>
        <end position="291"/>
    </location>
</feature>
<dbReference type="AlphaFoldDB" id="A0A0D6ENT3"/>
<dbReference type="PANTHER" id="PTHR34826:SF1">
    <property type="entry name" value="UPF0590 PROTEIN C594.01"/>
    <property type="match status" value="1"/>
</dbReference>
<dbReference type="InterPro" id="IPR013897">
    <property type="entry name" value="Duc1"/>
</dbReference>
<feature type="region of interest" description="Disordered" evidence="1">
    <location>
        <begin position="253"/>
        <end position="354"/>
    </location>
</feature>
<keyword evidence="4" id="KW-1185">Reference proteome</keyword>
<gene>
    <name evidence="3" type="primary">SPOSA6832_03450</name>
</gene>
<proteinExistence type="predicted"/>
<feature type="region of interest" description="Disordered" evidence="1">
    <location>
        <begin position="366"/>
        <end position="408"/>
    </location>
</feature>
<evidence type="ECO:0000313" key="4">
    <source>
        <dbReference type="Proteomes" id="UP000243876"/>
    </source>
</evidence>
<dbReference type="PANTHER" id="PTHR34826">
    <property type="entry name" value="UPF0590 PROTEIN C409.17C"/>
    <property type="match status" value="1"/>
</dbReference>
<accession>A0A0D6ENT3</accession>
<evidence type="ECO:0000256" key="1">
    <source>
        <dbReference type="SAM" id="MobiDB-lite"/>
    </source>
</evidence>
<feature type="compositionally biased region" description="Polar residues" evidence="1">
    <location>
        <begin position="320"/>
        <end position="338"/>
    </location>
</feature>
<dbReference type="Pfam" id="PF08588">
    <property type="entry name" value="Duc1"/>
    <property type="match status" value="1"/>
</dbReference>
<organism evidence="3 4">
    <name type="scientific">Sporidiobolus salmonicolor</name>
    <name type="common">Yeast-like fungus</name>
    <name type="synonym">Sporobolomyces salmonicolor</name>
    <dbReference type="NCBI Taxonomy" id="5005"/>
    <lineage>
        <taxon>Eukaryota</taxon>
        <taxon>Fungi</taxon>
        <taxon>Dikarya</taxon>
        <taxon>Basidiomycota</taxon>
        <taxon>Pucciniomycotina</taxon>
        <taxon>Microbotryomycetes</taxon>
        <taxon>Sporidiobolales</taxon>
        <taxon>Sporidiobolaceae</taxon>
        <taxon>Sporobolomyces</taxon>
    </lineage>
</organism>
<sequence>MPRLEVLIGPDRFHLETAWVNHTDKPTEIDTPSFTGRVLMLVRDFSGVTPDGSEPKRDCVYFQGRSRKFAILIEGKFKRREGHAPYTGEEVQFGTDFGPFNAGMKVARWVDPATYYETKPPSGRPFIMSPYIACSRSSLLARNVGCHLTRPSPSAVNTFWCALSCSFAFPARPDLRFSASAYPGPDVLSKAIVLFQHDSAHPHHDGEEEGSFVPAEEISPNKHKWVERQHWRFAGLLGEARVDEFVATHSHLFLPSSSSSTPAHTDGSSASTPASDSTRSMTAAPSMNRHPSSLILGTIPKDLAPHSSEPDSPVSDVPTNDLTTPSTDNVGPRSSSAPETPAPAVEPIGRPSMDESAVHGWQWHWGAPIPNQQSQSQPAPSSATSASYAPNSKEGKPSRSAKEKKRSRFSLATLRGALEKEENTAQSLSSSIHLMMADQLPRAVDPLGLKRQASGEKYKPKPEVESELGPWRFADETVDVAEDTTFVFLDPDHPRTVSQRRKHFCANDGKNRKEFTYHPDMMGPVNLNIASHFTKMPIRYTLRSTRMVPRPDGEGIEREEETFVTISIRLVD</sequence>
<feature type="compositionally biased region" description="Low complexity" evidence="1">
    <location>
        <begin position="370"/>
        <end position="392"/>
    </location>
</feature>
<dbReference type="EMBL" id="CENE01000016">
    <property type="protein sequence ID" value="CEQ41702.1"/>
    <property type="molecule type" value="Genomic_DNA"/>
</dbReference>